<dbReference type="EC" id="2.3.2.26" evidence="2"/>
<feature type="active site" description="Glycyl thioester intermediate" evidence="5">
    <location>
        <position position="1225"/>
    </location>
</feature>
<feature type="region of interest" description="Disordered" evidence="6">
    <location>
        <begin position="230"/>
        <end position="249"/>
    </location>
</feature>
<feature type="region of interest" description="Disordered" evidence="6">
    <location>
        <begin position="1"/>
        <end position="134"/>
    </location>
</feature>
<dbReference type="Proteomes" id="UP000242519">
    <property type="component" value="Unassembled WGS sequence"/>
</dbReference>
<protein>
    <recommendedName>
        <fullName evidence="2">HECT-type E3 ubiquitin transferase</fullName>
        <ecNumber evidence="2">2.3.2.26</ecNumber>
    </recommendedName>
</protein>
<comment type="caution">
    <text evidence="8">The sequence shown here is derived from an EMBL/GenBank/DDBJ whole genome shotgun (WGS) entry which is preliminary data.</text>
</comment>
<dbReference type="PROSITE" id="PS50237">
    <property type="entry name" value="HECT"/>
    <property type="match status" value="1"/>
</dbReference>
<evidence type="ECO:0000256" key="6">
    <source>
        <dbReference type="SAM" id="MobiDB-lite"/>
    </source>
</evidence>
<feature type="compositionally biased region" description="Polar residues" evidence="6">
    <location>
        <begin position="57"/>
        <end position="69"/>
    </location>
</feature>
<dbReference type="STRING" id="503106.A0A218YSI2"/>
<evidence type="ECO:0000259" key="7">
    <source>
        <dbReference type="PROSITE" id="PS50237"/>
    </source>
</evidence>
<dbReference type="FunFam" id="3.30.2160.10:FF:000004">
    <property type="entry name" value="probable E3 ubiquitin-protein ligase HERC4 isoform X1"/>
    <property type="match status" value="1"/>
</dbReference>
<dbReference type="PANTHER" id="PTHR45700:SF8">
    <property type="entry name" value="HECT-TYPE E3 UBIQUITIN TRANSFERASE"/>
    <property type="match status" value="1"/>
</dbReference>
<keyword evidence="9" id="KW-1185">Reference proteome</keyword>
<evidence type="ECO:0000256" key="4">
    <source>
        <dbReference type="ARBA" id="ARBA00022786"/>
    </source>
</evidence>
<feature type="domain" description="HECT" evidence="7">
    <location>
        <begin position="910"/>
        <end position="1257"/>
    </location>
</feature>
<dbReference type="Gene3D" id="3.90.1750.10">
    <property type="entry name" value="Hect, E3 ligase catalytic domains"/>
    <property type="match status" value="1"/>
</dbReference>
<feature type="compositionally biased region" description="Polar residues" evidence="6">
    <location>
        <begin position="113"/>
        <end position="123"/>
    </location>
</feature>
<dbReference type="GO" id="GO:0061630">
    <property type="term" value="F:ubiquitin protein ligase activity"/>
    <property type="evidence" value="ECO:0007669"/>
    <property type="project" value="UniProtKB-EC"/>
</dbReference>
<dbReference type="EMBL" id="MZNU01000435">
    <property type="protein sequence ID" value="OWO97489.1"/>
    <property type="molecule type" value="Genomic_DNA"/>
</dbReference>
<sequence length="1257" mass="139389">MPPWSSRLLSPNARNEAGPGPHSGSGTSASPARPHQRPRISEADILEHAYGIPSLPSPSRASHGAANTSKSERTTSHGRSMSHPFPSLFSSKKKRTGESGRMTGFESTDEDSNSSNAGRNIPQNPAPKQKVPDRDLMTGKCMTCDSMVRWPKELKVFRCTVCLTINDLKPVTLEAARPGDGHRGPAAAKAGTYPRSGYALRVAPLSISRTQKIVDQCLTAYLLEHLQHAASPPSSSPIASPPKSLNWQSSHDLQSGQVFEQNDIKDPPVEARRPPIHISGHPLNQSDGLSGSASTTYGAGTANSMPYSKSSPGSFLDTHMQQRDKELSSRSGVAADKRYRRGVEGEDSGHKNRADIVKHIFKPLEDYIVLSFGSFECVNSSFSTVRPNRASRAQSEGTKRSMAGPLTDRLARKEVQVTGHKSNPSVDQVLEDDTNVSGMDAKTLLIGDFAENGSWWTGNRSKMQSPERARMYRGADAVNDNIDIVTLKSPRVDWSEVNEWYHLVLNTGSSWRRKLDEVLDSDFQNFRLQLLPDVELAKIEKSIMEAQAHISRVLLKTIENLLKRPGRPLKEPSDLRCLLIILANPLLYPGHSSSGILERSRSRSQERLSPTKAGYVTEVAGHVQRKSVSPALPGMLDSRGGAGQHSGIIKRILGLLSNVPNECHHHIVSWFARFSDDRFQRTVDLIGSFVTYRLTRQHGKKREMEQDLTGGLIPSIDTGSNRTTPAALHAALGTPNQAVKKNDGKPKPVIYTDDWQIKAAARVMALIFSANNSGIVRRGDARPALASLVNGHSAGLAARDRAHKHGQILPTSDFYNTLLDYSDLIADFEAWESKRGKFSFCQYPFFLSIWAKIQIMEHDARRQMEVKAREAFFDSIMTRKSVNQYLILRIRRDCLVEDSLKGLGAVVGTGGEEIKKGLRIEFKGEEGIDAGGLRKEWFLLLVRDVFNPEHGMFTYDDDSGFCYFNPNSFETTDQYFLVGVVLGLAIYNSTILDVALPPFAFRKLLAAAPPAAPGATSHAKPSMIYSLEDLAEYRPVLAHGLRQLLDYDGDVETTFCRDFVADIDRYGHITQVPLCPDGDKRPVTNSNRREFVDLYVRYLLDTVVARQFEPFKRGFFTVCDGNALSLFRPEEIELLIRGSDEPLDIASLRAVSICENWTVPNAKETEPVVQWFWQSFQAASPKNQRKLLGFVTGSDRIPAMGATNLVIKLSCLGDDGPRYPVARTCFNMLSLWRYSSKEKLESMLWRAVNESEGFGLK</sequence>
<dbReference type="PANTHER" id="PTHR45700">
    <property type="entry name" value="UBIQUITIN-PROTEIN LIGASE E3C"/>
    <property type="match status" value="1"/>
</dbReference>
<dbReference type="Gene3D" id="3.30.2160.10">
    <property type="entry name" value="Hect, E3 ligase catalytic domain"/>
    <property type="match status" value="1"/>
</dbReference>
<gene>
    <name evidence="8" type="ORF">B2J93_9110</name>
</gene>
<name>A0A218YSI2_9HELO</name>
<reference evidence="8 9" key="1">
    <citation type="submission" date="2017-04" db="EMBL/GenBank/DDBJ databases">
        <title>Draft genome sequence of Marssonina coronaria NL1: causal agent of apple blotch.</title>
        <authorList>
            <person name="Cheng Q."/>
        </authorList>
    </citation>
    <scope>NUCLEOTIDE SEQUENCE [LARGE SCALE GENOMIC DNA]</scope>
    <source>
        <strain evidence="8 9">NL1</strain>
    </source>
</reference>
<feature type="compositionally biased region" description="Basic and acidic residues" evidence="6">
    <location>
        <begin position="263"/>
        <end position="273"/>
    </location>
</feature>
<feature type="region of interest" description="Disordered" evidence="6">
    <location>
        <begin position="389"/>
        <end position="408"/>
    </location>
</feature>
<dbReference type="SMART" id="SM00119">
    <property type="entry name" value="HECTc"/>
    <property type="match status" value="1"/>
</dbReference>
<comment type="catalytic activity">
    <reaction evidence="1">
        <text>S-ubiquitinyl-[E2 ubiquitin-conjugating enzyme]-L-cysteine + [acceptor protein]-L-lysine = [E2 ubiquitin-conjugating enzyme]-L-cysteine + N(6)-ubiquitinyl-[acceptor protein]-L-lysine.</text>
        <dbReference type="EC" id="2.3.2.26"/>
    </reaction>
</comment>
<evidence type="ECO:0000313" key="8">
    <source>
        <dbReference type="EMBL" id="OWO97489.1"/>
    </source>
</evidence>
<evidence type="ECO:0000256" key="2">
    <source>
        <dbReference type="ARBA" id="ARBA00012485"/>
    </source>
</evidence>
<organism evidence="8 9">
    <name type="scientific">Diplocarpon coronariae</name>
    <dbReference type="NCBI Taxonomy" id="2795749"/>
    <lineage>
        <taxon>Eukaryota</taxon>
        <taxon>Fungi</taxon>
        <taxon>Dikarya</taxon>
        <taxon>Ascomycota</taxon>
        <taxon>Pezizomycotina</taxon>
        <taxon>Leotiomycetes</taxon>
        <taxon>Helotiales</taxon>
        <taxon>Drepanopezizaceae</taxon>
        <taxon>Diplocarpon</taxon>
    </lineage>
</organism>
<dbReference type="AlphaFoldDB" id="A0A218YSI2"/>
<dbReference type="SUPFAM" id="SSF56204">
    <property type="entry name" value="Hect, E3 ligase catalytic domain"/>
    <property type="match status" value="1"/>
</dbReference>
<accession>A0A218YSI2</accession>
<dbReference type="InterPro" id="IPR035983">
    <property type="entry name" value="Hect_E3_ubiquitin_ligase"/>
</dbReference>
<dbReference type="Pfam" id="PF00632">
    <property type="entry name" value="HECT"/>
    <property type="match status" value="1"/>
</dbReference>
<keyword evidence="3" id="KW-0808">Transferase</keyword>
<dbReference type="InterPro" id="IPR044611">
    <property type="entry name" value="E3A/B/C-like"/>
</dbReference>
<proteinExistence type="predicted"/>
<evidence type="ECO:0000256" key="1">
    <source>
        <dbReference type="ARBA" id="ARBA00000885"/>
    </source>
</evidence>
<dbReference type="GO" id="GO:0000209">
    <property type="term" value="P:protein polyubiquitination"/>
    <property type="evidence" value="ECO:0007669"/>
    <property type="project" value="InterPro"/>
</dbReference>
<feature type="compositionally biased region" description="Polar residues" evidence="6">
    <location>
        <begin position="282"/>
        <end position="313"/>
    </location>
</feature>
<dbReference type="InterPro" id="IPR000569">
    <property type="entry name" value="HECT_dom"/>
</dbReference>
<dbReference type="CDD" id="cd00078">
    <property type="entry name" value="HECTc"/>
    <property type="match status" value="1"/>
</dbReference>
<evidence type="ECO:0000256" key="3">
    <source>
        <dbReference type="ARBA" id="ARBA00022679"/>
    </source>
</evidence>
<keyword evidence="4 5" id="KW-0833">Ubl conjugation pathway</keyword>
<feature type="region of interest" description="Disordered" evidence="6">
    <location>
        <begin position="263"/>
        <end position="333"/>
    </location>
</feature>
<evidence type="ECO:0000313" key="9">
    <source>
        <dbReference type="Proteomes" id="UP000242519"/>
    </source>
</evidence>
<dbReference type="Gene3D" id="3.30.2410.10">
    <property type="entry name" value="Hect, E3 ligase catalytic domain"/>
    <property type="match status" value="1"/>
</dbReference>
<dbReference type="InParanoid" id="A0A218YSI2"/>
<dbReference type="OrthoDB" id="8068875at2759"/>
<evidence type="ECO:0000256" key="5">
    <source>
        <dbReference type="PROSITE-ProRule" id="PRU00104"/>
    </source>
</evidence>
<feature type="compositionally biased region" description="Low complexity" evidence="6">
    <location>
        <begin position="230"/>
        <end position="242"/>
    </location>
</feature>